<comment type="cofactor">
    <cofactor evidence="2">
        <name>K(+)</name>
        <dbReference type="ChEBI" id="CHEBI:29103"/>
    </cofactor>
</comment>
<evidence type="ECO:0000256" key="18">
    <source>
        <dbReference type="ARBA" id="ARBA00048152"/>
    </source>
</evidence>
<evidence type="ECO:0000256" key="9">
    <source>
        <dbReference type="ARBA" id="ARBA00022679"/>
    </source>
</evidence>
<keyword evidence="13" id="KW-0067">ATP-binding</keyword>
<evidence type="ECO:0000256" key="15">
    <source>
        <dbReference type="ARBA" id="ARBA00022958"/>
    </source>
</evidence>
<evidence type="ECO:0000256" key="12">
    <source>
        <dbReference type="ARBA" id="ARBA00022777"/>
    </source>
</evidence>
<sequence length="586" mass="62282">MKKTKIVCTIGPASESPDLLQQLIEAGMNVARLNFSHGTQEEHRERIINIRKAAKEAGKEIGILLDTKGPEIRTHDMDNGAIELETGQPLAVSMNEVVGTAEKISVTYDGLINDVHVGSKILLDDGLIELEVTGIKIENNEILTKVLNNGILKNKKGVNVPGVSVNLPGITEKDAKDILFGVEQGVDFIAASFVRRASDVLEIRQLLETNGSPHLNIIPKIENQEGVDNISEILEVSDGLMVARGDLGVEIPAESVPMVQKRLIKKCNEAGKPVITATQMLDSMQRNPRPTRAEASDVANAIFDGSDAVMLSGETAAGAYPVEAVRTMSNIALEAEKALNYKEILSYLSKNNEHNMMDAICQSVAHTAINLGVNAIVAPTESGHTARMISKYRPKAPIVAVTSSVEVTRRLTLVWGVSPQVGEKVTTTDEMLDLAVTESLNSGIVKHGDSIIITAGVPVGEAGTTNLMKVHVVGDVLAKGQGIGRKSAYGKAVIVKNSGEALEKVEQGDVMVVIGTDRDMIPALEKCSALVAEEGGLTSHAAVVGISLGIPVIVGVDNATNIFHDGQEITVDGTRGVVYNGHASVL</sequence>
<evidence type="ECO:0000313" key="24">
    <source>
        <dbReference type="EMBL" id="RST76358.1"/>
    </source>
</evidence>
<protein>
    <recommendedName>
        <fullName evidence="8 19">Pyruvate kinase</fullName>
        <ecNumber evidence="7 19">2.7.1.40</ecNumber>
    </recommendedName>
</protein>
<dbReference type="InterPro" id="IPR036637">
    <property type="entry name" value="Phosphohistidine_dom_sf"/>
</dbReference>
<comment type="similarity">
    <text evidence="5 20">Belongs to the pyruvate kinase family.</text>
</comment>
<keyword evidence="15" id="KW-0630">Potassium</keyword>
<comment type="subunit">
    <text evidence="6">Homotetramer.</text>
</comment>
<dbReference type="InterPro" id="IPR040442">
    <property type="entry name" value="Pyrv_kinase-like_dom_sf"/>
</dbReference>
<dbReference type="FunFam" id="2.40.33.10:FF:000001">
    <property type="entry name" value="Pyruvate kinase"/>
    <property type="match status" value="1"/>
</dbReference>
<dbReference type="InterPro" id="IPR015806">
    <property type="entry name" value="Pyrv_Knase_insert_dom_sf"/>
</dbReference>
<dbReference type="RefSeq" id="WP_126048775.1">
    <property type="nucleotide sequence ID" value="NZ_QYTV02000002.1"/>
</dbReference>
<keyword evidence="12 20" id="KW-0418">Kinase</keyword>
<dbReference type="Pfam" id="PF02887">
    <property type="entry name" value="PK_C"/>
    <property type="match status" value="1"/>
</dbReference>
<dbReference type="InterPro" id="IPR001697">
    <property type="entry name" value="Pyr_Knase"/>
</dbReference>
<dbReference type="EMBL" id="QYTV02000002">
    <property type="protein sequence ID" value="RST76358.1"/>
    <property type="molecule type" value="Genomic_DNA"/>
</dbReference>
<dbReference type="InterPro" id="IPR015813">
    <property type="entry name" value="Pyrv/PenolPyrv_kinase-like_dom"/>
</dbReference>
<dbReference type="SUPFAM" id="SSF50800">
    <property type="entry name" value="PK beta-barrel domain-like"/>
    <property type="match status" value="1"/>
</dbReference>
<evidence type="ECO:0000256" key="10">
    <source>
        <dbReference type="ARBA" id="ARBA00022723"/>
    </source>
</evidence>
<comment type="pathway">
    <text evidence="3 20">Carbohydrate degradation; glycolysis; pyruvate from D-glyceraldehyde 3-phosphate: step 5/5.</text>
</comment>
<evidence type="ECO:0000256" key="4">
    <source>
        <dbReference type="ARBA" id="ARBA00006237"/>
    </source>
</evidence>
<dbReference type="EC" id="2.7.1.40" evidence="7 19"/>
<dbReference type="GO" id="GO:0030955">
    <property type="term" value="F:potassium ion binding"/>
    <property type="evidence" value="ECO:0007669"/>
    <property type="project" value="UniProtKB-UniRule"/>
</dbReference>
<dbReference type="InterPro" id="IPR036918">
    <property type="entry name" value="Pyrv_Knase_C_sf"/>
</dbReference>
<evidence type="ECO:0000256" key="7">
    <source>
        <dbReference type="ARBA" id="ARBA00012142"/>
    </source>
</evidence>
<dbReference type="InterPro" id="IPR008279">
    <property type="entry name" value="PEP-util_enz_mobile_dom"/>
</dbReference>
<keyword evidence="11" id="KW-0547">Nucleotide-binding</keyword>
<evidence type="ECO:0000256" key="11">
    <source>
        <dbReference type="ARBA" id="ARBA00022741"/>
    </source>
</evidence>
<dbReference type="OrthoDB" id="9812123at2"/>
<keyword evidence="14 20" id="KW-0460">Magnesium</keyword>
<dbReference type="GO" id="GO:0000287">
    <property type="term" value="F:magnesium ion binding"/>
    <property type="evidence" value="ECO:0007669"/>
    <property type="project" value="UniProtKB-UniRule"/>
</dbReference>
<dbReference type="InterPro" id="IPR015795">
    <property type="entry name" value="Pyrv_Knase_C"/>
</dbReference>
<dbReference type="FunFam" id="3.20.20.60:FF:000001">
    <property type="entry name" value="Pyruvate kinase"/>
    <property type="match status" value="1"/>
</dbReference>
<dbReference type="FunFam" id="3.40.1380.20:FF:000007">
    <property type="entry name" value="Pyruvate kinase"/>
    <property type="match status" value="1"/>
</dbReference>
<dbReference type="NCBIfam" id="NF004978">
    <property type="entry name" value="PRK06354.1"/>
    <property type="match status" value="1"/>
</dbReference>
<comment type="similarity">
    <text evidence="4">In the C-terminal section; belongs to the PEP-utilizing enzyme family.</text>
</comment>
<evidence type="ECO:0000259" key="22">
    <source>
        <dbReference type="Pfam" id="PF00391"/>
    </source>
</evidence>
<comment type="catalytic activity">
    <reaction evidence="18 20">
        <text>pyruvate + ATP = phosphoenolpyruvate + ADP + H(+)</text>
        <dbReference type="Rhea" id="RHEA:18157"/>
        <dbReference type="ChEBI" id="CHEBI:15361"/>
        <dbReference type="ChEBI" id="CHEBI:15378"/>
        <dbReference type="ChEBI" id="CHEBI:30616"/>
        <dbReference type="ChEBI" id="CHEBI:58702"/>
        <dbReference type="ChEBI" id="CHEBI:456216"/>
        <dbReference type="EC" id="2.7.1.40"/>
    </reaction>
</comment>
<dbReference type="UniPathway" id="UPA00109">
    <property type="reaction ID" value="UER00188"/>
</dbReference>
<evidence type="ECO:0000256" key="16">
    <source>
        <dbReference type="ARBA" id="ARBA00023152"/>
    </source>
</evidence>
<dbReference type="FunFam" id="3.50.30.10:FF:000004">
    <property type="entry name" value="Pyruvate kinase"/>
    <property type="match status" value="1"/>
</dbReference>
<evidence type="ECO:0000313" key="25">
    <source>
        <dbReference type="Proteomes" id="UP000287156"/>
    </source>
</evidence>
<name>A0A429Y4P6_9BACI</name>
<evidence type="ECO:0000256" key="20">
    <source>
        <dbReference type="RuleBase" id="RU000504"/>
    </source>
</evidence>
<gene>
    <name evidence="24" type="primary">pyk</name>
    <name evidence="24" type="ORF">D4T97_006205</name>
</gene>
<dbReference type="Gene3D" id="3.50.30.10">
    <property type="entry name" value="Phosphohistidine domain"/>
    <property type="match status" value="1"/>
</dbReference>
<dbReference type="SUPFAM" id="SSF52935">
    <property type="entry name" value="PK C-terminal domain-like"/>
    <property type="match status" value="1"/>
</dbReference>
<proteinExistence type="inferred from homology"/>
<dbReference type="PROSITE" id="PS00110">
    <property type="entry name" value="PYRUVATE_KINASE"/>
    <property type="match status" value="1"/>
</dbReference>
<evidence type="ECO:0000256" key="1">
    <source>
        <dbReference type="ARBA" id="ARBA00001946"/>
    </source>
</evidence>
<dbReference type="GO" id="GO:0004743">
    <property type="term" value="F:pyruvate kinase activity"/>
    <property type="evidence" value="ECO:0007669"/>
    <property type="project" value="UniProtKB-UniRule"/>
</dbReference>
<evidence type="ECO:0000256" key="6">
    <source>
        <dbReference type="ARBA" id="ARBA00011881"/>
    </source>
</evidence>
<evidence type="ECO:0000256" key="17">
    <source>
        <dbReference type="ARBA" id="ARBA00023317"/>
    </source>
</evidence>
<feature type="domain" description="Pyruvate kinase C-terminal" evidence="23">
    <location>
        <begin position="358"/>
        <end position="471"/>
    </location>
</feature>
<dbReference type="SUPFAM" id="SSF51621">
    <property type="entry name" value="Phosphoenolpyruvate/pyruvate domain"/>
    <property type="match status" value="1"/>
</dbReference>
<evidence type="ECO:0000256" key="13">
    <source>
        <dbReference type="ARBA" id="ARBA00022840"/>
    </source>
</evidence>
<dbReference type="InterPro" id="IPR018209">
    <property type="entry name" value="Pyrv_Knase_AS"/>
</dbReference>
<dbReference type="GO" id="GO:0005524">
    <property type="term" value="F:ATP binding"/>
    <property type="evidence" value="ECO:0007669"/>
    <property type="project" value="UniProtKB-KW"/>
</dbReference>
<comment type="cofactor">
    <cofactor evidence="1">
        <name>Mg(2+)</name>
        <dbReference type="ChEBI" id="CHEBI:18420"/>
    </cofactor>
</comment>
<organism evidence="24 25">
    <name type="scientific">Siminovitchia acidinfaciens</name>
    <dbReference type="NCBI Taxonomy" id="2321395"/>
    <lineage>
        <taxon>Bacteria</taxon>
        <taxon>Bacillati</taxon>
        <taxon>Bacillota</taxon>
        <taxon>Bacilli</taxon>
        <taxon>Bacillales</taxon>
        <taxon>Bacillaceae</taxon>
        <taxon>Siminovitchia</taxon>
    </lineage>
</organism>
<evidence type="ECO:0000259" key="23">
    <source>
        <dbReference type="Pfam" id="PF02887"/>
    </source>
</evidence>
<dbReference type="PANTHER" id="PTHR11817">
    <property type="entry name" value="PYRUVATE KINASE"/>
    <property type="match status" value="1"/>
</dbReference>
<dbReference type="InterPro" id="IPR011037">
    <property type="entry name" value="Pyrv_Knase-like_insert_dom_sf"/>
</dbReference>
<dbReference type="Gene3D" id="2.40.33.10">
    <property type="entry name" value="PK beta-barrel domain-like"/>
    <property type="match status" value="1"/>
</dbReference>
<evidence type="ECO:0000256" key="8">
    <source>
        <dbReference type="ARBA" id="ARBA00018587"/>
    </source>
</evidence>
<dbReference type="Pfam" id="PF00224">
    <property type="entry name" value="PK"/>
    <property type="match status" value="1"/>
</dbReference>
<keyword evidence="17 24" id="KW-0670">Pyruvate</keyword>
<dbReference type="Pfam" id="PF00391">
    <property type="entry name" value="PEP-utilizers"/>
    <property type="match status" value="1"/>
</dbReference>
<evidence type="ECO:0000256" key="3">
    <source>
        <dbReference type="ARBA" id="ARBA00004997"/>
    </source>
</evidence>
<dbReference type="Gene3D" id="3.20.20.60">
    <property type="entry name" value="Phosphoenolpyruvate-binding domains"/>
    <property type="match status" value="1"/>
</dbReference>
<evidence type="ECO:0000256" key="19">
    <source>
        <dbReference type="NCBIfam" id="TIGR01064"/>
    </source>
</evidence>
<evidence type="ECO:0000256" key="5">
    <source>
        <dbReference type="ARBA" id="ARBA00008663"/>
    </source>
</evidence>
<keyword evidence="25" id="KW-1185">Reference proteome</keyword>
<dbReference type="Gene3D" id="3.40.1380.20">
    <property type="entry name" value="Pyruvate kinase, C-terminal domain"/>
    <property type="match status" value="1"/>
</dbReference>
<dbReference type="NCBIfam" id="NF004491">
    <property type="entry name" value="PRK05826.1"/>
    <property type="match status" value="1"/>
</dbReference>
<keyword evidence="9 20" id="KW-0808">Transferase</keyword>
<dbReference type="PRINTS" id="PR01050">
    <property type="entry name" value="PYRUVTKNASE"/>
</dbReference>
<dbReference type="GO" id="GO:0016301">
    <property type="term" value="F:kinase activity"/>
    <property type="evidence" value="ECO:0007669"/>
    <property type="project" value="UniProtKB-KW"/>
</dbReference>
<reference evidence="24" key="1">
    <citation type="submission" date="2018-12" db="EMBL/GenBank/DDBJ databases">
        <authorList>
            <person name="Sun L."/>
            <person name="Chen Z."/>
        </authorList>
    </citation>
    <scope>NUCLEOTIDE SEQUENCE [LARGE SCALE GENOMIC DNA]</scope>
    <source>
        <strain evidence="24">3-2-2</strain>
    </source>
</reference>
<dbReference type="SUPFAM" id="SSF52009">
    <property type="entry name" value="Phosphohistidine domain"/>
    <property type="match status" value="1"/>
</dbReference>
<dbReference type="GO" id="GO:0006950">
    <property type="term" value="P:response to stress"/>
    <property type="evidence" value="ECO:0007669"/>
    <property type="project" value="UniProtKB-ARBA"/>
</dbReference>
<accession>A0A429Y4P6</accession>
<dbReference type="Proteomes" id="UP000287156">
    <property type="component" value="Unassembled WGS sequence"/>
</dbReference>
<evidence type="ECO:0000256" key="2">
    <source>
        <dbReference type="ARBA" id="ARBA00001958"/>
    </source>
</evidence>
<evidence type="ECO:0000259" key="21">
    <source>
        <dbReference type="Pfam" id="PF00224"/>
    </source>
</evidence>
<evidence type="ECO:0000256" key="14">
    <source>
        <dbReference type="ARBA" id="ARBA00022842"/>
    </source>
</evidence>
<keyword evidence="16 20" id="KW-0324">Glycolysis</keyword>
<dbReference type="AlphaFoldDB" id="A0A429Y4P6"/>
<dbReference type="InterPro" id="IPR015793">
    <property type="entry name" value="Pyrv_Knase_brl"/>
</dbReference>
<feature type="domain" description="Pyruvate kinase barrel" evidence="21">
    <location>
        <begin position="1"/>
        <end position="325"/>
    </location>
</feature>
<keyword evidence="10" id="KW-0479">Metal-binding</keyword>
<comment type="caution">
    <text evidence="24">The sequence shown here is derived from an EMBL/GenBank/DDBJ whole genome shotgun (WGS) entry which is preliminary data.</text>
</comment>
<dbReference type="NCBIfam" id="TIGR01064">
    <property type="entry name" value="pyruv_kin"/>
    <property type="match status" value="1"/>
</dbReference>
<feature type="domain" description="PEP-utilising enzyme mobile" evidence="22">
    <location>
        <begin position="506"/>
        <end position="576"/>
    </location>
</feature>